<organism evidence="3 4">
    <name type="scientific">Peptidiphaga gingivicola</name>
    <dbReference type="NCBI Taxonomy" id="2741497"/>
    <lineage>
        <taxon>Bacteria</taxon>
        <taxon>Bacillati</taxon>
        <taxon>Actinomycetota</taxon>
        <taxon>Actinomycetes</taxon>
        <taxon>Actinomycetales</taxon>
        <taxon>Actinomycetaceae</taxon>
        <taxon>Peptidiphaga</taxon>
    </lineage>
</organism>
<dbReference type="RefSeq" id="WP_064230912.1">
    <property type="nucleotide sequence ID" value="NZ_LVZK01000001.1"/>
</dbReference>
<dbReference type="STRING" id="1823756.A4H34_02155"/>
<protein>
    <recommendedName>
        <fullName evidence="2">FHA domain-containing protein</fullName>
    </recommendedName>
</protein>
<evidence type="ECO:0000256" key="1">
    <source>
        <dbReference type="ARBA" id="ARBA00022553"/>
    </source>
</evidence>
<accession>A0A179B448</accession>
<evidence type="ECO:0000259" key="2">
    <source>
        <dbReference type="PROSITE" id="PS50006"/>
    </source>
</evidence>
<gene>
    <name evidence="3" type="ORF">A4H34_02155</name>
</gene>
<dbReference type="InterPro" id="IPR000253">
    <property type="entry name" value="FHA_dom"/>
</dbReference>
<dbReference type="EMBL" id="LVZK01000001">
    <property type="protein sequence ID" value="OAP86003.1"/>
    <property type="molecule type" value="Genomic_DNA"/>
</dbReference>
<dbReference type="InterPro" id="IPR050923">
    <property type="entry name" value="Cell_Proc_Reg/RNA_Proc"/>
</dbReference>
<comment type="caution">
    <text evidence="3">The sequence shown here is derived from an EMBL/GenBank/DDBJ whole genome shotgun (WGS) entry which is preliminary data.</text>
</comment>
<dbReference type="Pfam" id="PF12401">
    <property type="entry name" value="FhaA_N"/>
    <property type="match status" value="1"/>
</dbReference>
<dbReference type="Proteomes" id="UP000078368">
    <property type="component" value="Unassembled WGS sequence"/>
</dbReference>
<keyword evidence="1" id="KW-0597">Phosphoprotein</keyword>
<dbReference type="InterPro" id="IPR022128">
    <property type="entry name" value="FhaA_N"/>
</dbReference>
<dbReference type="Pfam" id="PF00498">
    <property type="entry name" value="FHA"/>
    <property type="match status" value="1"/>
</dbReference>
<evidence type="ECO:0000313" key="4">
    <source>
        <dbReference type="Proteomes" id="UP000078368"/>
    </source>
</evidence>
<name>A0A179B448_9ACTO</name>
<dbReference type="PANTHER" id="PTHR23308">
    <property type="entry name" value="NUCLEAR INHIBITOR OF PROTEIN PHOSPHATASE-1"/>
    <property type="match status" value="1"/>
</dbReference>
<dbReference type="InterPro" id="IPR042287">
    <property type="entry name" value="FhaA_N_sf"/>
</dbReference>
<dbReference type="Gene3D" id="3.30.2320.60">
    <property type="entry name" value="FhaA, phosphopeptide-binding domain (DUF3662)"/>
    <property type="match status" value="1"/>
</dbReference>
<reference evidence="3 4" key="1">
    <citation type="submission" date="2016-04" db="EMBL/GenBank/DDBJ databases">
        <title>Peptidophaga gingivicola gen. nov., sp. nov., isolated from human subgingival plaque.</title>
        <authorList>
            <person name="Beall C.J."/>
            <person name="Mokrzan E.M."/>
            <person name="Griffen A.L."/>
            <person name="Leys E.J."/>
        </authorList>
    </citation>
    <scope>NUCLEOTIDE SEQUENCE [LARGE SCALE GENOMIC DNA]</scope>
    <source>
        <strain evidence="3 4">BA112</strain>
    </source>
</reference>
<keyword evidence="4" id="KW-1185">Reference proteome</keyword>
<dbReference type="SUPFAM" id="SSF49879">
    <property type="entry name" value="SMAD/FHA domain"/>
    <property type="match status" value="1"/>
</dbReference>
<dbReference type="AlphaFoldDB" id="A0A179B448"/>
<dbReference type="Gene3D" id="2.60.200.20">
    <property type="match status" value="1"/>
</dbReference>
<proteinExistence type="predicted"/>
<dbReference type="InterPro" id="IPR008984">
    <property type="entry name" value="SMAD_FHA_dom_sf"/>
</dbReference>
<evidence type="ECO:0000313" key="3">
    <source>
        <dbReference type="EMBL" id="OAP86003.1"/>
    </source>
</evidence>
<dbReference type="OrthoDB" id="151099at2"/>
<feature type="domain" description="FHA" evidence="2">
    <location>
        <begin position="155"/>
        <end position="204"/>
    </location>
</feature>
<dbReference type="SMART" id="SM00240">
    <property type="entry name" value="FHA"/>
    <property type="match status" value="1"/>
</dbReference>
<dbReference type="CDD" id="cd00060">
    <property type="entry name" value="FHA"/>
    <property type="match status" value="1"/>
</dbReference>
<sequence>MGAFEKFERGVESAVASVFSRAFQSELKPVEITSAVKKAMDTNSATMSRDRIISPNDFVIRLSAKDRETMAQWSEDALIEEITLAVTSYATEQDYTLLGPVRIAFDTDEALKAGSLQVEALIKRGAVAPATSSVQSGHPIIAIGPDRYLLTGAVTVIGRGSECDITVDDTGISRRHLELKTTPNGVIATDLGSTNGSFVEGHKITAATLVDGNTITIGRTNIMFWNSPGTA</sequence>
<dbReference type="PROSITE" id="PS50006">
    <property type="entry name" value="FHA_DOMAIN"/>
    <property type="match status" value="1"/>
</dbReference>